<comment type="similarity">
    <text evidence="2 6">Belongs to the tetraspanin (TM4SF) family.</text>
</comment>
<evidence type="ECO:0000256" key="6">
    <source>
        <dbReference type="RuleBase" id="RU361218"/>
    </source>
</evidence>
<proteinExistence type="inferred from homology"/>
<dbReference type="SUPFAM" id="SSF48652">
    <property type="entry name" value="Tetraspanin"/>
    <property type="match status" value="1"/>
</dbReference>
<feature type="transmembrane region" description="Helical" evidence="6">
    <location>
        <begin position="263"/>
        <end position="285"/>
    </location>
</feature>
<dbReference type="InterPro" id="IPR000301">
    <property type="entry name" value="Tetraspanin_animals"/>
</dbReference>
<feature type="transmembrane region" description="Helical" evidence="6">
    <location>
        <begin position="12"/>
        <end position="37"/>
    </location>
</feature>
<name>A0ABM3MTX9_GALME</name>
<feature type="transmembrane region" description="Helical" evidence="6">
    <location>
        <begin position="49"/>
        <end position="72"/>
    </location>
</feature>
<evidence type="ECO:0000313" key="9">
    <source>
        <dbReference type="RefSeq" id="XP_052754819.1"/>
    </source>
</evidence>
<keyword evidence="5 6" id="KW-0472">Membrane</keyword>
<sequence>MGMSRCYSLMKCLLILFNIIFLAVGGGACGAACWALWDGRAGEAAEGRAGLCALAAWGAALALGAAAALAGAARGSASLLAAAFALLALSAVAEAAAAWWGAAHLPQLRRALLRRLDHTLRHDYGRLHSRTQILDAIQHGLECCGTESIRDWQNSAWSRAMVEAEAAQHGAGGVDGASGAPLSAARTDDTLDLSVSAPSTYYWVPASCCVASASEACAGPVRVAAAAGAAGAAGAGGGGAALAGAACGARALAALAAAARAPLAAGGALLAAHALALLLALALCLRADPARRYKA</sequence>
<evidence type="ECO:0000256" key="7">
    <source>
        <dbReference type="SAM" id="SignalP"/>
    </source>
</evidence>
<dbReference type="Pfam" id="PF00335">
    <property type="entry name" value="Tetraspanin"/>
    <property type="match status" value="1"/>
</dbReference>
<feature type="chain" id="PRO_5045389374" description="Tetraspanin" evidence="7">
    <location>
        <begin position="26"/>
        <end position="295"/>
    </location>
</feature>
<evidence type="ECO:0000313" key="8">
    <source>
        <dbReference type="Proteomes" id="UP001652740"/>
    </source>
</evidence>
<dbReference type="PANTHER" id="PTHR19282">
    <property type="entry name" value="TETRASPANIN"/>
    <property type="match status" value="1"/>
</dbReference>
<dbReference type="InterPro" id="IPR008952">
    <property type="entry name" value="Tetraspanin_EC2_sf"/>
</dbReference>
<comment type="subcellular location">
    <subcellularLocation>
        <location evidence="1 6">Membrane</location>
        <topology evidence="1 6">Multi-pass membrane protein</topology>
    </subcellularLocation>
</comment>
<keyword evidence="8" id="KW-1185">Reference proteome</keyword>
<dbReference type="PROSITE" id="PS51257">
    <property type="entry name" value="PROKAR_LIPOPROTEIN"/>
    <property type="match status" value="1"/>
</dbReference>
<reference evidence="9" key="1">
    <citation type="submission" date="2025-08" db="UniProtKB">
        <authorList>
            <consortium name="RefSeq"/>
        </authorList>
    </citation>
    <scope>IDENTIFICATION</scope>
    <source>
        <tissue evidence="9">Whole larvae</tissue>
    </source>
</reference>
<evidence type="ECO:0000256" key="5">
    <source>
        <dbReference type="ARBA" id="ARBA00023136"/>
    </source>
</evidence>
<dbReference type="PANTHER" id="PTHR19282:SF551">
    <property type="entry name" value="RE08073P-RELATED"/>
    <property type="match status" value="1"/>
</dbReference>
<keyword evidence="7" id="KW-0732">Signal</keyword>
<gene>
    <name evidence="9" type="primary">LOC113509788</name>
</gene>
<dbReference type="Proteomes" id="UP001652740">
    <property type="component" value="Unplaced"/>
</dbReference>
<accession>A0ABM3MTX9</accession>
<dbReference type="Gene3D" id="1.10.1450.10">
    <property type="entry name" value="Tetraspanin"/>
    <property type="match status" value="1"/>
</dbReference>
<feature type="transmembrane region" description="Helical" evidence="6">
    <location>
        <begin position="79"/>
        <end position="100"/>
    </location>
</feature>
<keyword evidence="3 6" id="KW-0812">Transmembrane</keyword>
<keyword evidence="4 6" id="KW-1133">Transmembrane helix</keyword>
<feature type="signal peptide" evidence="7">
    <location>
        <begin position="1"/>
        <end position="25"/>
    </location>
</feature>
<evidence type="ECO:0000256" key="2">
    <source>
        <dbReference type="ARBA" id="ARBA00006840"/>
    </source>
</evidence>
<evidence type="ECO:0000256" key="3">
    <source>
        <dbReference type="ARBA" id="ARBA00022692"/>
    </source>
</evidence>
<organism evidence="8 9">
    <name type="scientific">Galleria mellonella</name>
    <name type="common">Greater wax moth</name>
    <dbReference type="NCBI Taxonomy" id="7137"/>
    <lineage>
        <taxon>Eukaryota</taxon>
        <taxon>Metazoa</taxon>
        <taxon>Ecdysozoa</taxon>
        <taxon>Arthropoda</taxon>
        <taxon>Hexapoda</taxon>
        <taxon>Insecta</taxon>
        <taxon>Pterygota</taxon>
        <taxon>Neoptera</taxon>
        <taxon>Endopterygota</taxon>
        <taxon>Lepidoptera</taxon>
        <taxon>Glossata</taxon>
        <taxon>Ditrysia</taxon>
        <taxon>Pyraloidea</taxon>
        <taxon>Pyralidae</taxon>
        <taxon>Galleriinae</taxon>
        <taxon>Galleria</taxon>
    </lineage>
</organism>
<evidence type="ECO:0000256" key="1">
    <source>
        <dbReference type="ARBA" id="ARBA00004141"/>
    </source>
</evidence>
<dbReference type="PIRSF" id="PIRSF002419">
    <property type="entry name" value="Tetraspanin"/>
    <property type="match status" value="1"/>
</dbReference>
<dbReference type="InterPro" id="IPR018499">
    <property type="entry name" value="Tetraspanin/Peripherin"/>
</dbReference>
<protein>
    <recommendedName>
        <fullName evidence="6">Tetraspanin</fullName>
    </recommendedName>
</protein>
<dbReference type="GeneID" id="113509788"/>
<dbReference type="RefSeq" id="XP_052754819.1">
    <property type="nucleotide sequence ID" value="XM_052898859.1"/>
</dbReference>
<evidence type="ECO:0000256" key="4">
    <source>
        <dbReference type="ARBA" id="ARBA00022989"/>
    </source>
</evidence>